<dbReference type="Gene3D" id="3.40.50.2000">
    <property type="entry name" value="Glycogen Phosphorylase B"/>
    <property type="match status" value="1"/>
</dbReference>
<dbReference type="InterPro" id="IPR050194">
    <property type="entry name" value="Glycosyltransferase_grp1"/>
</dbReference>
<gene>
    <name evidence="1" type="ORF">bsdcttw_06680</name>
</gene>
<keyword evidence="2" id="KW-1185">Reference proteome</keyword>
<proteinExistence type="predicted"/>
<dbReference type="Gene3D" id="3.40.50.11090">
    <property type="match status" value="1"/>
</dbReference>
<reference evidence="1 2" key="2">
    <citation type="submission" date="2020-08" db="EMBL/GenBank/DDBJ databases">
        <authorList>
            <person name="Ueki A."/>
            <person name="Tonouchi A."/>
        </authorList>
    </citation>
    <scope>NUCLEOTIDE SEQUENCE [LARGE SCALE GENOMIC DNA]</scope>
    <source>
        <strain evidence="1 2">CTTW</strain>
    </source>
</reference>
<dbReference type="Proteomes" id="UP000515703">
    <property type="component" value="Chromosome"/>
</dbReference>
<dbReference type="GO" id="GO:0016757">
    <property type="term" value="F:glycosyltransferase activity"/>
    <property type="evidence" value="ECO:0007669"/>
    <property type="project" value="TreeGrafter"/>
</dbReference>
<organism evidence="1 2">
    <name type="scientific">Anaerocolumna chitinilytica</name>
    <dbReference type="NCBI Taxonomy" id="1727145"/>
    <lineage>
        <taxon>Bacteria</taxon>
        <taxon>Bacillati</taxon>
        <taxon>Bacillota</taxon>
        <taxon>Clostridia</taxon>
        <taxon>Lachnospirales</taxon>
        <taxon>Lachnospiraceae</taxon>
        <taxon>Anaerocolumna</taxon>
    </lineage>
</organism>
<dbReference type="KEGG" id="acht:bsdcttw_06680"/>
<evidence type="ECO:0000313" key="2">
    <source>
        <dbReference type="Proteomes" id="UP000515703"/>
    </source>
</evidence>
<sequence>MINKWKSILKVKVKGTLHNIQAKAEKKSVNYRISNYDVSVIQNEKPEKTKKILFVVERMAKYSGGQTSLLRLGTELAKLGHDVGYTVYKPQTQSDMEECASSNLSGYLGKMYTNKQLPGLKADIVIASSWDTVGFAKNIPGYKMYFIQDYEPYFFSFGELFLMAKKTYEQGLHMVSLGAWNKEMIEKNCQPVSPVDAVDFPYESREYPYHKRNFDSYSAKTEFIMAVYLKYYGKRLPNITQYMLKQLKARFLQDGIKLRILYYGEDKSFQTEAGENLGMLSKKELLSLYRKADFGMVASMSNVSLVPYEMLATGLPLIEFEDGTFPYFFPEGSAILTSLDYEDLYRKMKMSIQNPDILKKRDETAREYLGTLSWAKTAKQFDDIISHAAKNETTL</sequence>
<keyword evidence="1" id="KW-0808">Transferase</keyword>
<dbReference type="PANTHER" id="PTHR45947:SF3">
    <property type="entry name" value="SULFOQUINOVOSYL TRANSFERASE SQD2"/>
    <property type="match status" value="1"/>
</dbReference>
<dbReference type="RefSeq" id="WP_185258035.1">
    <property type="nucleotide sequence ID" value="NZ_AP023368.1"/>
</dbReference>
<evidence type="ECO:0000313" key="1">
    <source>
        <dbReference type="EMBL" id="BCJ97627.1"/>
    </source>
</evidence>
<protein>
    <submittedName>
        <fullName evidence="1">Glycosyl transferase</fullName>
    </submittedName>
</protein>
<accession>A0A7I8DIU6</accession>
<reference evidence="1 2" key="1">
    <citation type="submission" date="2020-08" db="EMBL/GenBank/DDBJ databases">
        <title>Draft genome sequencing of an Anaerocolumna strain isolated from anoxic soil subjected to BSD treatment.</title>
        <authorList>
            <person name="Uek A."/>
            <person name="Tonouchi A."/>
        </authorList>
    </citation>
    <scope>NUCLEOTIDE SEQUENCE [LARGE SCALE GENOMIC DNA]</scope>
    <source>
        <strain evidence="1 2">CTTW</strain>
    </source>
</reference>
<name>A0A7I8DIU6_9FIRM</name>
<dbReference type="SUPFAM" id="SSF53756">
    <property type="entry name" value="UDP-Glycosyltransferase/glycogen phosphorylase"/>
    <property type="match status" value="1"/>
</dbReference>
<dbReference type="AlphaFoldDB" id="A0A7I8DIU6"/>
<dbReference type="PANTHER" id="PTHR45947">
    <property type="entry name" value="SULFOQUINOVOSYL TRANSFERASE SQD2"/>
    <property type="match status" value="1"/>
</dbReference>
<dbReference type="EMBL" id="AP023368">
    <property type="protein sequence ID" value="BCJ97627.1"/>
    <property type="molecule type" value="Genomic_DNA"/>
</dbReference>